<organism evidence="4 5">
    <name type="scientific">Muricomes intestini</name>
    <dbReference type="NCBI Taxonomy" id="1796634"/>
    <lineage>
        <taxon>Bacteria</taxon>
        <taxon>Bacillati</taxon>
        <taxon>Bacillota</taxon>
        <taxon>Clostridia</taxon>
        <taxon>Lachnospirales</taxon>
        <taxon>Lachnospiraceae</taxon>
        <taxon>Muricomes</taxon>
    </lineage>
</organism>
<comment type="caution">
    <text evidence="4">The sequence shown here is derived from an EMBL/GenBank/DDBJ whole genome shotgun (WGS) entry which is preliminary data.</text>
</comment>
<sequence>MANDLEKKLEQVKGRLKEAAGKITDSETLELKGKVEQIASKLSETASDTGKEIKQKTAAELNDLLETLEQKLDKAKNKDNK</sequence>
<proteinExistence type="inferred from homology"/>
<accession>A0A4R3K1Z5</accession>
<dbReference type="Gene3D" id="1.10.1470.10">
    <property type="entry name" value="YjbJ"/>
    <property type="match status" value="1"/>
</dbReference>
<keyword evidence="2" id="KW-0175">Coiled coil</keyword>
<evidence type="ECO:0000313" key="4">
    <source>
        <dbReference type="EMBL" id="TCS75973.1"/>
    </source>
</evidence>
<dbReference type="AlphaFoldDB" id="A0A4R3K1Z5"/>
<evidence type="ECO:0000259" key="3">
    <source>
        <dbReference type="Pfam" id="PF05532"/>
    </source>
</evidence>
<evidence type="ECO:0000256" key="1">
    <source>
        <dbReference type="ARBA" id="ARBA00009129"/>
    </source>
</evidence>
<dbReference type="InterPro" id="IPR036629">
    <property type="entry name" value="YjbJ_sf"/>
</dbReference>
<feature type="coiled-coil region" evidence="2">
    <location>
        <begin position="51"/>
        <end position="81"/>
    </location>
</feature>
<feature type="domain" description="CsbD-like" evidence="3">
    <location>
        <begin position="5"/>
        <end position="54"/>
    </location>
</feature>
<keyword evidence="5" id="KW-1185">Reference proteome</keyword>
<protein>
    <submittedName>
        <fullName evidence="4">CsbD-like protein</fullName>
    </submittedName>
</protein>
<reference evidence="4 5" key="1">
    <citation type="submission" date="2019-03" db="EMBL/GenBank/DDBJ databases">
        <title>Genomic Encyclopedia of Type Strains, Phase IV (KMG-IV): sequencing the most valuable type-strain genomes for metagenomic binning, comparative biology and taxonomic classification.</title>
        <authorList>
            <person name="Goeker M."/>
        </authorList>
    </citation>
    <scope>NUCLEOTIDE SEQUENCE [LARGE SCALE GENOMIC DNA]</scope>
    <source>
        <strain evidence="4 5">DSM 29489</strain>
    </source>
</reference>
<dbReference type="SUPFAM" id="SSF69047">
    <property type="entry name" value="Hypothetical protein YjbJ"/>
    <property type="match status" value="1"/>
</dbReference>
<dbReference type="EMBL" id="SLZZ01000026">
    <property type="protein sequence ID" value="TCS75973.1"/>
    <property type="molecule type" value="Genomic_DNA"/>
</dbReference>
<dbReference type="RefSeq" id="WP_132383056.1">
    <property type="nucleotide sequence ID" value="NZ_DAIPCY010000012.1"/>
</dbReference>
<dbReference type="OrthoDB" id="1632173at2"/>
<dbReference type="InterPro" id="IPR008462">
    <property type="entry name" value="CsbD"/>
</dbReference>
<name>A0A4R3K1Z5_9FIRM</name>
<evidence type="ECO:0000256" key="2">
    <source>
        <dbReference type="SAM" id="Coils"/>
    </source>
</evidence>
<dbReference type="Pfam" id="PF05532">
    <property type="entry name" value="CsbD"/>
    <property type="match status" value="1"/>
</dbReference>
<comment type="similarity">
    <text evidence="1">Belongs to the UPF0337 (CsbD) family.</text>
</comment>
<gene>
    <name evidence="4" type="ORF">EDD59_12612</name>
</gene>
<dbReference type="Proteomes" id="UP000295726">
    <property type="component" value="Unassembled WGS sequence"/>
</dbReference>
<evidence type="ECO:0000313" key="5">
    <source>
        <dbReference type="Proteomes" id="UP000295726"/>
    </source>
</evidence>